<protein>
    <submittedName>
        <fullName evidence="1">Uncharacterized protein</fullName>
    </submittedName>
</protein>
<dbReference type="KEGG" id="sla:SERLADRAFT_459768"/>
<evidence type="ECO:0000313" key="1">
    <source>
        <dbReference type="EMBL" id="EGO28891.1"/>
    </source>
</evidence>
<dbReference type="EMBL" id="GL945430">
    <property type="protein sequence ID" value="EGO28891.1"/>
    <property type="molecule type" value="Genomic_DNA"/>
</dbReference>
<dbReference type="RefSeq" id="XP_007315090.1">
    <property type="nucleotide sequence ID" value="XM_007315028.1"/>
</dbReference>
<organism>
    <name type="scientific">Serpula lacrymans var. lacrymans (strain S7.9)</name>
    <name type="common">Dry rot fungus</name>
    <dbReference type="NCBI Taxonomy" id="578457"/>
    <lineage>
        <taxon>Eukaryota</taxon>
        <taxon>Fungi</taxon>
        <taxon>Dikarya</taxon>
        <taxon>Basidiomycota</taxon>
        <taxon>Agaricomycotina</taxon>
        <taxon>Agaricomycetes</taxon>
        <taxon>Agaricomycetidae</taxon>
        <taxon>Boletales</taxon>
        <taxon>Coniophorineae</taxon>
        <taxon>Serpulaceae</taxon>
        <taxon>Serpula</taxon>
    </lineage>
</organism>
<reference evidence="1" key="1">
    <citation type="submission" date="2011-04" db="EMBL/GenBank/DDBJ databases">
        <title>Evolution of plant cell wall degrading machinery underlies the functional diversity of forest fungi.</title>
        <authorList>
            <consortium name="US DOE Joint Genome Institute (JGI-PGF)"/>
            <person name="Eastwood D.C."/>
            <person name="Floudas D."/>
            <person name="Binder M."/>
            <person name="Majcherczyk A."/>
            <person name="Schneider P."/>
            <person name="Aerts A."/>
            <person name="Asiegbu F.O."/>
            <person name="Baker S.E."/>
            <person name="Barry K."/>
            <person name="Bendiksby M."/>
            <person name="Blumentritt M."/>
            <person name="Coutinho P.M."/>
            <person name="Cullen D."/>
            <person name="Cullen D."/>
            <person name="Gathman A."/>
            <person name="Goodell B."/>
            <person name="Henrissat B."/>
            <person name="Ihrmark K."/>
            <person name="Kauserud H."/>
            <person name="Kohler A."/>
            <person name="LaButti K."/>
            <person name="Lapidus A."/>
            <person name="Lavin J.L."/>
            <person name="Lee Y.-H."/>
            <person name="Lindquist E."/>
            <person name="Lilly W."/>
            <person name="Lucas S."/>
            <person name="Morin E."/>
            <person name="Murat C."/>
            <person name="Oguiza J.A."/>
            <person name="Park J."/>
            <person name="Pisabarro A.G."/>
            <person name="Riley R."/>
            <person name="Rosling A."/>
            <person name="Salamov A."/>
            <person name="Schmidt O."/>
            <person name="Schmutz J."/>
            <person name="Skrede I."/>
            <person name="Stenlid J."/>
            <person name="Wiebenga A."/>
            <person name="Xie X."/>
            <person name="Kues U."/>
            <person name="Hibbett D.S."/>
            <person name="Hoffmeister D."/>
            <person name="Hogberg N."/>
            <person name="Martin F."/>
            <person name="Grigoriev I.V."/>
            <person name="Watkinson S.C."/>
        </authorList>
    </citation>
    <scope>NUCLEOTIDE SEQUENCE</scope>
    <source>
        <strain evidence="1">S7.9</strain>
    </source>
</reference>
<dbReference type="AlphaFoldDB" id="F8NL75"/>
<sequence length="80" mass="9337">MIQPPRKHISYHPSCSIRLITTPLIDTDSGRAALWWKPCIVYMLDCIWIHSRVVVRRGSDICLNDNHPRCHEERSPKTKS</sequence>
<accession>F8NL75</accession>
<proteinExistence type="predicted"/>
<dbReference type="HOGENOM" id="CLU_2591266_0_0_1"/>
<dbReference type="GeneID" id="18817968"/>
<gene>
    <name evidence="1" type="ORF">SERLADRAFT_459768</name>
</gene>
<name>F8NL75_SERL9</name>
<dbReference type="Proteomes" id="UP000008064">
    <property type="component" value="Unassembled WGS sequence"/>
</dbReference>